<evidence type="ECO:0000313" key="2">
    <source>
        <dbReference type="Proteomes" id="UP000246145"/>
    </source>
</evidence>
<proteinExistence type="predicted"/>
<protein>
    <submittedName>
        <fullName evidence="1">Uncharacterized protein</fullName>
    </submittedName>
</protein>
<dbReference type="AlphaFoldDB" id="A0A2U1CS53"/>
<evidence type="ECO:0000313" key="1">
    <source>
        <dbReference type="EMBL" id="PVY68654.1"/>
    </source>
</evidence>
<comment type="caution">
    <text evidence="1">The sequence shown here is derived from an EMBL/GenBank/DDBJ whole genome shotgun (WGS) entry which is preliminary data.</text>
</comment>
<name>A0A2U1CS53_9BURK</name>
<reference evidence="1 2" key="1">
    <citation type="submission" date="2018-04" db="EMBL/GenBank/DDBJ databases">
        <title>Genomic Encyclopedia of Type Strains, Phase IV (KMG-IV): sequencing the most valuable type-strain genomes for metagenomic binning, comparative biology and taxonomic classification.</title>
        <authorList>
            <person name="Goeker M."/>
        </authorList>
    </citation>
    <scope>NUCLEOTIDE SEQUENCE [LARGE SCALE GENOMIC DNA]</scope>
    <source>
        <strain evidence="1 2">DSM 10065</strain>
    </source>
</reference>
<keyword evidence="2" id="KW-1185">Reference proteome</keyword>
<dbReference type="Proteomes" id="UP000246145">
    <property type="component" value="Unassembled WGS sequence"/>
</dbReference>
<dbReference type="EMBL" id="QEKO01000001">
    <property type="protein sequence ID" value="PVY68654.1"/>
    <property type="molecule type" value="Genomic_DNA"/>
</dbReference>
<gene>
    <name evidence="1" type="ORF">C7440_1065</name>
</gene>
<organism evidence="1 2">
    <name type="scientific">Pusillimonas noertemannii</name>
    <dbReference type="NCBI Taxonomy" id="305977"/>
    <lineage>
        <taxon>Bacteria</taxon>
        <taxon>Pseudomonadati</taxon>
        <taxon>Pseudomonadota</taxon>
        <taxon>Betaproteobacteria</taxon>
        <taxon>Burkholderiales</taxon>
        <taxon>Alcaligenaceae</taxon>
        <taxon>Pusillimonas</taxon>
    </lineage>
</organism>
<sequence>MAVPQEAETDPITDHVIGVFWAANRARRYLAGMGGAAALPLSSVEIGQAVGAYGSPLSRVELDSCVLAIDRDYLDGV</sequence>
<accession>A0A2U1CS53</accession>